<keyword evidence="1" id="KW-1133">Transmembrane helix</keyword>
<evidence type="ECO:0000256" key="1">
    <source>
        <dbReference type="SAM" id="Phobius"/>
    </source>
</evidence>
<keyword evidence="1" id="KW-0812">Transmembrane</keyword>
<organism evidence="2 3">
    <name type="scientific">Gilliamella apis</name>
    <dbReference type="NCBI Taxonomy" id="1970738"/>
    <lineage>
        <taxon>Bacteria</taxon>
        <taxon>Pseudomonadati</taxon>
        <taxon>Pseudomonadota</taxon>
        <taxon>Gammaproteobacteria</taxon>
        <taxon>Orbales</taxon>
        <taxon>Orbaceae</taxon>
        <taxon>Gilliamella</taxon>
    </lineage>
</organism>
<dbReference type="InterPro" id="IPR025140">
    <property type="entry name" value="Holin_2-3"/>
</dbReference>
<feature type="transmembrane region" description="Helical" evidence="1">
    <location>
        <begin position="104"/>
        <end position="125"/>
    </location>
</feature>
<dbReference type="Pfam" id="PF13272">
    <property type="entry name" value="Holin_2-3"/>
    <property type="match status" value="1"/>
</dbReference>
<dbReference type="OrthoDB" id="8688566at2"/>
<sequence length="127" mass="14290">MKHPVKKLSNIRLIKWYLLVIILFSIIALLSPQQLPVVAYKLSLVLLSAVIGYHLDRALFPYASPGSYLLFNWKDGPYKKGYGKINKGENYDVAYPVINNYQNIFAVVLIRRALIVSAVILGVTLGL</sequence>
<protein>
    <recommendedName>
        <fullName evidence="4">Holin</fullName>
    </recommendedName>
</protein>
<comment type="caution">
    <text evidence="2">The sequence shown here is derived from an EMBL/GenBank/DDBJ whole genome shotgun (WGS) entry which is preliminary data.</text>
</comment>
<dbReference type="AlphaFoldDB" id="A0A242NTZ8"/>
<evidence type="ECO:0000313" key="2">
    <source>
        <dbReference type="EMBL" id="OTQ49329.1"/>
    </source>
</evidence>
<reference evidence="2 3" key="1">
    <citation type="submission" date="2017-03" db="EMBL/GenBank/DDBJ databases">
        <title>Comparative genomics of honeybee gut symbionts reveal geographically distinct and subgroup specific antibiotic resistance.</title>
        <authorList>
            <person name="Ludvigsen J."/>
            <person name="Porcellato D."/>
            <person name="Labee-Lund T.M."/>
            <person name="Amdam G.V."/>
            <person name="Rudi K."/>
        </authorList>
    </citation>
    <scope>NUCLEOTIDE SEQUENCE [LARGE SCALE GENOMIC DNA]</scope>
    <source>
        <strain evidence="2 3">A-4-12</strain>
    </source>
</reference>
<name>A0A242NTZ8_9GAMM</name>
<gene>
    <name evidence="2" type="ORF">B6D06_06925</name>
</gene>
<accession>A0A242NTZ8</accession>
<evidence type="ECO:0008006" key="4">
    <source>
        <dbReference type="Google" id="ProtNLM"/>
    </source>
</evidence>
<feature type="transmembrane region" description="Helical" evidence="1">
    <location>
        <begin position="12"/>
        <end position="31"/>
    </location>
</feature>
<dbReference type="EMBL" id="NASK01000096">
    <property type="protein sequence ID" value="OTQ49329.1"/>
    <property type="molecule type" value="Genomic_DNA"/>
</dbReference>
<dbReference type="RefSeq" id="WP_086320617.1">
    <property type="nucleotide sequence ID" value="NZ_NASK01000096.1"/>
</dbReference>
<proteinExistence type="predicted"/>
<evidence type="ECO:0000313" key="3">
    <source>
        <dbReference type="Proteomes" id="UP000194968"/>
    </source>
</evidence>
<dbReference type="Proteomes" id="UP000194968">
    <property type="component" value="Unassembled WGS sequence"/>
</dbReference>
<keyword evidence="1" id="KW-0472">Membrane</keyword>